<dbReference type="RefSeq" id="XP_066661532.1">
    <property type="nucleotide sequence ID" value="XM_066819344.1"/>
</dbReference>
<dbReference type="PANTHER" id="PTHR36578">
    <property type="entry name" value="CHROMOSOME 15, WHOLE GENOME SHOTGUN SEQUENCE"/>
    <property type="match status" value="1"/>
</dbReference>
<feature type="signal peptide" evidence="2">
    <location>
        <begin position="1"/>
        <end position="20"/>
    </location>
</feature>
<reference evidence="3 4" key="1">
    <citation type="submission" date="2023-01" db="EMBL/GenBank/DDBJ databases">
        <title>Analysis of 21 Apiospora genomes using comparative genomics revels a genus with tremendous synthesis potential of carbohydrate active enzymes and secondary metabolites.</title>
        <authorList>
            <person name="Sorensen T."/>
        </authorList>
    </citation>
    <scope>NUCLEOTIDE SEQUENCE [LARGE SCALE GENOMIC DNA]</scope>
    <source>
        <strain evidence="3 4">CBS 114990</strain>
    </source>
</reference>
<feature type="compositionally biased region" description="Low complexity" evidence="1">
    <location>
        <begin position="137"/>
        <end position="148"/>
    </location>
</feature>
<feature type="region of interest" description="Disordered" evidence="1">
    <location>
        <begin position="137"/>
        <end position="164"/>
    </location>
</feature>
<comment type="caution">
    <text evidence="3">The sequence shown here is derived from an EMBL/GenBank/DDBJ whole genome shotgun (WGS) entry which is preliminary data.</text>
</comment>
<dbReference type="PANTHER" id="PTHR36578:SF1">
    <property type="entry name" value="APPLE DOMAIN-CONTAINING PROTEIN"/>
    <property type="match status" value="1"/>
</dbReference>
<gene>
    <name evidence="3" type="ORF">PG997_015030</name>
</gene>
<feature type="region of interest" description="Disordered" evidence="1">
    <location>
        <begin position="393"/>
        <end position="418"/>
    </location>
</feature>
<feature type="chain" id="PRO_5046655346" evidence="2">
    <location>
        <begin position="21"/>
        <end position="489"/>
    </location>
</feature>
<protein>
    <submittedName>
        <fullName evidence="3">Uncharacterized protein</fullName>
    </submittedName>
</protein>
<dbReference type="GeneID" id="92052404"/>
<proteinExistence type="predicted"/>
<sequence>MASITLLTSFVVVAAAGADAVSLTRDRHDGVVLVLPEPRVGEDGPAATALQVNGNYADNDAVYLQKHEDENADETVLGSGPSDTDVMDTSTDKSDDGEEEGYPDLHKVTAQHSQHLRYDDNSALLYPRDTTAMVTTTTSVPCSSTSRSFEAQQKLRGSSSSSMTSMTMTATMNTSDITAAAEAKTTRCTPISWTNTFAFTTDAACPTPYEYGTYCGFVNPEDPCAKQPGGHGPRMSPDTPEVFLSYAPFHNASLRAAVPGGYRPTFVDLYAATNAPPLAHDDAKSSSGSSSNITSSASTAPCYMGYHLLPAYDPAACAALCDADPSGACAAFNLYVERDPEWNPWRCSCGRPRAVTNFKCALFAGAEAVEDAGRATNFGQGIQGSEFVRKIAGSNGGRGQKGRGLSGEGDGDDGGGGGDWDYDDGWKRSGFYSWCVDGDHADSVASCCAERRHGVVVHHDGCWGRTGFIGSTWSDLHAGRFHGGIIVCE</sequence>
<evidence type="ECO:0000256" key="1">
    <source>
        <dbReference type="SAM" id="MobiDB-lite"/>
    </source>
</evidence>
<keyword evidence="2" id="KW-0732">Signal</keyword>
<evidence type="ECO:0000313" key="4">
    <source>
        <dbReference type="Proteomes" id="UP001433268"/>
    </source>
</evidence>
<dbReference type="EMBL" id="JAQQWN010000010">
    <property type="protein sequence ID" value="KAK8062933.1"/>
    <property type="molecule type" value="Genomic_DNA"/>
</dbReference>
<organism evidence="3 4">
    <name type="scientific">Apiospora hydei</name>
    <dbReference type="NCBI Taxonomy" id="1337664"/>
    <lineage>
        <taxon>Eukaryota</taxon>
        <taxon>Fungi</taxon>
        <taxon>Dikarya</taxon>
        <taxon>Ascomycota</taxon>
        <taxon>Pezizomycotina</taxon>
        <taxon>Sordariomycetes</taxon>
        <taxon>Xylariomycetidae</taxon>
        <taxon>Amphisphaeriales</taxon>
        <taxon>Apiosporaceae</taxon>
        <taxon>Apiospora</taxon>
    </lineage>
</organism>
<accession>A0ABR1UVI4</accession>
<name>A0ABR1UVI4_9PEZI</name>
<feature type="region of interest" description="Disordered" evidence="1">
    <location>
        <begin position="73"/>
        <end position="102"/>
    </location>
</feature>
<evidence type="ECO:0000256" key="2">
    <source>
        <dbReference type="SAM" id="SignalP"/>
    </source>
</evidence>
<feature type="compositionally biased region" description="Gly residues" evidence="1">
    <location>
        <begin position="394"/>
        <end position="418"/>
    </location>
</feature>
<dbReference type="Proteomes" id="UP001433268">
    <property type="component" value="Unassembled WGS sequence"/>
</dbReference>
<keyword evidence="4" id="KW-1185">Reference proteome</keyword>
<evidence type="ECO:0000313" key="3">
    <source>
        <dbReference type="EMBL" id="KAK8062933.1"/>
    </source>
</evidence>